<dbReference type="InterPro" id="IPR037123">
    <property type="entry name" value="PRibGlycinamide_synth_C_sf"/>
</dbReference>
<dbReference type="SMART" id="SM01209">
    <property type="entry name" value="GARS_A"/>
    <property type="match status" value="1"/>
</dbReference>
<feature type="domain" description="ATP-grasp" evidence="13">
    <location>
        <begin position="86"/>
        <end position="290"/>
    </location>
</feature>
<evidence type="ECO:0000256" key="8">
    <source>
        <dbReference type="ARBA" id="ARBA00022840"/>
    </source>
</evidence>
<dbReference type="Gene3D" id="3.30.1490.20">
    <property type="entry name" value="ATP-grasp fold, A domain"/>
    <property type="match status" value="1"/>
</dbReference>
<dbReference type="InterPro" id="IPR011761">
    <property type="entry name" value="ATP-grasp"/>
</dbReference>
<dbReference type="InterPro" id="IPR020561">
    <property type="entry name" value="PRibGlycinamid_synth_ATP-grasp"/>
</dbReference>
<dbReference type="Gene3D" id="3.30.470.20">
    <property type="entry name" value="ATP-grasp fold, B domain"/>
    <property type="match status" value="1"/>
</dbReference>
<evidence type="ECO:0000256" key="9">
    <source>
        <dbReference type="ARBA" id="ARBA00038345"/>
    </source>
</evidence>
<evidence type="ECO:0000313" key="15">
    <source>
        <dbReference type="Proteomes" id="UP000185490"/>
    </source>
</evidence>
<dbReference type="EC" id="6.3.4.13" evidence="4"/>
<comment type="cofactor">
    <cofactor evidence="1">
        <name>Mn(2+)</name>
        <dbReference type="ChEBI" id="CHEBI:29035"/>
    </cofactor>
</comment>
<dbReference type="PANTHER" id="PTHR43472:SF1">
    <property type="entry name" value="PHOSPHORIBOSYLAMINE--GLYCINE LIGASE, CHLOROPLASTIC"/>
    <property type="match status" value="1"/>
</dbReference>
<dbReference type="RefSeq" id="WP_012056616.1">
    <property type="nucleotide sequence ID" value="NZ_CP007389.1"/>
</dbReference>
<evidence type="ECO:0000259" key="13">
    <source>
        <dbReference type="PROSITE" id="PS50975"/>
    </source>
</evidence>
<evidence type="ECO:0000313" key="14">
    <source>
        <dbReference type="EMBL" id="APT73443.1"/>
    </source>
</evidence>
<keyword evidence="5 14" id="KW-0436">Ligase</keyword>
<comment type="pathway">
    <text evidence="3">Purine metabolism; IMP biosynthesis via de novo pathway; N(1)-(5-phospho-D-ribosyl)glycinamide from 5-phospho-alpha-D-ribose 1-diphosphate: step 2/2.</text>
</comment>
<dbReference type="SUPFAM" id="SSF51246">
    <property type="entry name" value="Rudiment single hybrid motif"/>
    <property type="match status" value="1"/>
</dbReference>
<comment type="cofactor">
    <cofactor evidence="2">
        <name>Mg(2+)</name>
        <dbReference type="ChEBI" id="CHEBI:18420"/>
    </cofactor>
</comment>
<dbReference type="NCBIfam" id="TIGR00877">
    <property type="entry name" value="purD"/>
    <property type="match status" value="1"/>
</dbReference>
<accession>A0ABM6GD27</accession>
<keyword evidence="15" id="KW-1185">Reference proteome</keyword>
<keyword evidence="7" id="KW-0658">Purine biosynthesis</keyword>
<name>A0ABM6GD27_9BACT</name>
<proteinExistence type="inferred from homology"/>
<keyword evidence="6 12" id="KW-0547">Nucleotide-binding</keyword>
<dbReference type="InterPro" id="IPR011054">
    <property type="entry name" value="Rudment_hybrid_motif"/>
</dbReference>
<dbReference type="PROSITE" id="PS50975">
    <property type="entry name" value="ATP_GRASP"/>
    <property type="match status" value="1"/>
</dbReference>
<dbReference type="SUPFAM" id="SSF56059">
    <property type="entry name" value="Glutathione synthetase ATP-binding domain-like"/>
    <property type="match status" value="1"/>
</dbReference>
<dbReference type="EMBL" id="CP007389">
    <property type="protein sequence ID" value="APT73443.1"/>
    <property type="molecule type" value="Genomic_DNA"/>
</dbReference>
<dbReference type="InterPro" id="IPR013815">
    <property type="entry name" value="ATP_grasp_subdomain_1"/>
</dbReference>
<evidence type="ECO:0000256" key="5">
    <source>
        <dbReference type="ARBA" id="ARBA00022598"/>
    </source>
</evidence>
<evidence type="ECO:0000256" key="3">
    <source>
        <dbReference type="ARBA" id="ARBA00005174"/>
    </source>
</evidence>
<dbReference type="PROSITE" id="PS00184">
    <property type="entry name" value="GARS"/>
    <property type="match status" value="1"/>
</dbReference>
<evidence type="ECO:0000256" key="1">
    <source>
        <dbReference type="ARBA" id="ARBA00001936"/>
    </source>
</evidence>
<evidence type="ECO:0000256" key="10">
    <source>
        <dbReference type="ARBA" id="ARBA00042242"/>
    </source>
</evidence>
<dbReference type="Pfam" id="PF02843">
    <property type="entry name" value="GARS_C"/>
    <property type="match status" value="1"/>
</dbReference>
<organism evidence="14 15">
    <name type="scientific">Thermosipho melanesiensis</name>
    <dbReference type="NCBI Taxonomy" id="46541"/>
    <lineage>
        <taxon>Bacteria</taxon>
        <taxon>Thermotogati</taxon>
        <taxon>Thermotogota</taxon>
        <taxon>Thermotogae</taxon>
        <taxon>Thermotogales</taxon>
        <taxon>Fervidobacteriaceae</taxon>
        <taxon>Thermosipho</taxon>
    </lineage>
</organism>
<dbReference type="Gene3D" id="3.90.600.10">
    <property type="entry name" value="Phosphoribosylglycinamide synthetase, C-terminal domain"/>
    <property type="match status" value="1"/>
</dbReference>
<dbReference type="InterPro" id="IPR016185">
    <property type="entry name" value="PreATP-grasp_dom_sf"/>
</dbReference>
<reference evidence="14 15" key="1">
    <citation type="submission" date="2014-02" db="EMBL/GenBank/DDBJ databases">
        <title>Diversity of Thermotogales isolates from hydrothermal vents.</title>
        <authorList>
            <person name="Haverkamp T.H.A."/>
            <person name="Lossouarn J."/>
            <person name="Geslin C."/>
            <person name="Nesbo C.L."/>
        </authorList>
    </citation>
    <scope>NUCLEOTIDE SEQUENCE [LARGE SCALE GENOMIC DNA]</scope>
    <source>
        <strain evidence="14 15">431</strain>
    </source>
</reference>
<gene>
    <name evidence="14" type="ORF">BW47_02095</name>
</gene>
<comment type="similarity">
    <text evidence="9">Belongs to the GARS family.</text>
</comment>
<dbReference type="InterPro" id="IPR020562">
    <property type="entry name" value="PRibGlycinamide_synth_N"/>
</dbReference>
<dbReference type="PANTHER" id="PTHR43472">
    <property type="entry name" value="PHOSPHORIBOSYLAMINE--GLYCINE LIGASE"/>
    <property type="match status" value="1"/>
</dbReference>
<dbReference type="SUPFAM" id="SSF52440">
    <property type="entry name" value="PreATP-grasp domain"/>
    <property type="match status" value="1"/>
</dbReference>
<dbReference type="InterPro" id="IPR020559">
    <property type="entry name" value="PRibGlycinamide_synth_CS"/>
</dbReference>
<dbReference type="Pfam" id="PF02844">
    <property type="entry name" value="GARS_N"/>
    <property type="match status" value="1"/>
</dbReference>
<evidence type="ECO:0000256" key="11">
    <source>
        <dbReference type="ARBA" id="ARBA00042864"/>
    </source>
</evidence>
<evidence type="ECO:0000256" key="7">
    <source>
        <dbReference type="ARBA" id="ARBA00022755"/>
    </source>
</evidence>
<dbReference type="Pfam" id="PF01071">
    <property type="entry name" value="GARS_A"/>
    <property type="match status" value="1"/>
</dbReference>
<evidence type="ECO:0000256" key="12">
    <source>
        <dbReference type="PROSITE-ProRule" id="PRU00409"/>
    </source>
</evidence>
<dbReference type="SMART" id="SM01210">
    <property type="entry name" value="GARS_C"/>
    <property type="match status" value="1"/>
</dbReference>
<evidence type="ECO:0000256" key="4">
    <source>
        <dbReference type="ARBA" id="ARBA00013255"/>
    </source>
</evidence>
<evidence type="ECO:0000256" key="2">
    <source>
        <dbReference type="ARBA" id="ARBA00001946"/>
    </source>
</evidence>
<evidence type="ECO:0000256" key="6">
    <source>
        <dbReference type="ARBA" id="ARBA00022741"/>
    </source>
</evidence>
<dbReference type="Proteomes" id="UP000185490">
    <property type="component" value="Chromosome"/>
</dbReference>
<dbReference type="InterPro" id="IPR020560">
    <property type="entry name" value="PRibGlycinamide_synth_C-dom"/>
</dbReference>
<dbReference type="InterPro" id="IPR000115">
    <property type="entry name" value="PRibGlycinamide_synth"/>
</dbReference>
<dbReference type="Gene3D" id="3.40.50.20">
    <property type="match status" value="1"/>
</dbReference>
<sequence>MEICILGSGGREHAIGYAFEKAGFKVYYSPGNGLTRNNLQNVGDFKGIIIPGSEEYLAKGIAEKYDNVFGPTSKGAKLESSKIYAKIFMNTYNLPTPRFEIVESEIDLKNKIEKFYPPYVLKADGLAKGKGVVIVDTKEEAIKIGRKLISGELISDVSGPIIIDEFIPGRELSAMAIVNEKGFSLFPFIQDYKKLNTGNIGPNTGGMGSFGPIEIDSELKGKIEELFEKTLYGLKKEGITYKGFIYIGLMIFEKTPYILEYNVRLGDPETEVIVATNPGNFVETLLKAIQNESIPQFHPKNYALDVVLASKGYPGKYEKGKEIKNLEETEGESFVIFGAGVKRKNNLLYTNGGRVLHCVGIGKTKDEAKNIAYKIAEKIDFEGKQFRTDIGVIYA</sequence>
<protein>
    <recommendedName>
        <fullName evidence="4">phosphoribosylamine--glycine ligase</fullName>
        <ecNumber evidence="4">6.3.4.13</ecNumber>
    </recommendedName>
    <alternativeName>
        <fullName evidence="10">Glycinamide ribonucleotide synthetase</fullName>
    </alternativeName>
    <alternativeName>
        <fullName evidence="11">Phosphoribosylglycinamide synthetase</fullName>
    </alternativeName>
</protein>
<keyword evidence="8 12" id="KW-0067">ATP-binding</keyword>
<dbReference type="GO" id="GO:0016874">
    <property type="term" value="F:ligase activity"/>
    <property type="evidence" value="ECO:0007669"/>
    <property type="project" value="UniProtKB-KW"/>
</dbReference>